<dbReference type="Pfam" id="PF00102">
    <property type="entry name" value="Y_phosphatase"/>
    <property type="match status" value="1"/>
</dbReference>
<dbReference type="Pfam" id="PF02206">
    <property type="entry name" value="WSN"/>
    <property type="match status" value="1"/>
</dbReference>
<feature type="compositionally biased region" description="Low complexity" evidence="1">
    <location>
        <begin position="857"/>
        <end position="882"/>
    </location>
</feature>
<feature type="region of interest" description="Disordered" evidence="1">
    <location>
        <begin position="827"/>
        <end position="949"/>
    </location>
</feature>
<evidence type="ECO:0000259" key="2">
    <source>
        <dbReference type="PROSITE" id="PS50055"/>
    </source>
</evidence>
<dbReference type="SMART" id="SM00404">
    <property type="entry name" value="PTPc_motif"/>
    <property type="match status" value="1"/>
</dbReference>
<feature type="compositionally biased region" description="Acidic residues" evidence="1">
    <location>
        <begin position="921"/>
        <end position="932"/>
    </location>
</feature>
<dbReference type="InterPro" id="IPR003125">
    <property type="entry name" value="WSN"/>
</dbReference>
<dbReference type="PRINTS" id="PR00700">
    <property type="entry name" value="PRTYPHPHTASE"/>
</dbReference>
<dbReference type="SMART" id="SM00453">
    <property type="entry name" value="WSN"/>
    <property type="match status" value="1"/>
</dbReference>
<accession>A0A1I7UFD8</accession>
<dbReference type="PANTHER" id="PTHR32525:SF3">
    <property type="entry name" value="DOMAIN OF UNKNOWN FUNCTION WSN DOMAIN-CONTAINING PROTEIN-RELATED"/>
    <property type="match status" value="1"/>
</dbReference>
<dbReference type="PROSITE" id="PS50056">
    <property type="entry name" value="TYR_PHOSPHATASE_2"/>
    <property type="match status" value="1"/>
</dbReference>
<proteinExistence type="predicted"/>
<dbReference type="InterPro" id="IPR003595">
    <property type="entry name" value="Tyr_Pase_cat"/>
</dbReference>
<evidence type="ECO:0000313" key="5">
    <source>
        <dbReference type="WBParaSite" id="Csp11.Scaffold629.g8765.t2"/>
    </source>
</evidence>
<dbReference type="Gene3D" id="3.90.190.10">
    <property type="entry name" value="Protein tyrosine phosphatase superfamily"/>
    <property type="match status" value="1"/>
</dbReference>
<dbReference type="InterPro" id="IPR016130">
    <property type="entry name" value="Tyr_Pase_AS"/>
</dbReference>
<dbReference type="SMART" id="SM00194">
    <property type="entry name" value="PTPc"/>
    <property type="match status" value="1"/>
</dbReference>
<organism evidence="4 5">
    <name type="scientific">Caenorhabditis tropicalis</name>
    <dbReference type="NCBI Taxonomy" id="1561998"/>
    <lineage>
        <taxon>Eukaryota</taxon>
        <taxon>Metazoa</taxon>
        <taxon>Ecdysozoa</taxon>
        <taxon>Nematoda</taxon>
        <taxon>Chromadorea</taxon>
        <taxon>Rhabditida</taxon>
        <taxon>Rhabditina</taxon>
        <taxon>Rhabditomorpha</taxon>
        <taxon>Rhabditoidea</taxon>
        <taxon>Rhabditidae</taxon>
        <taxon>Peloderinae</taxon>
        <taxon>Caenorhabditis</taxon>
    </lineage>
</organism>
<dbReference type="InterPro" id="IPR000242">
    <property type="entry name" value="PTP_cat"/>
</dbReference>
<evidence type="ECO:0000313" key="4">
    <source>
        <dbReference type="Proteomes" id="UP000095282"/>
    </source>
</evidence>
<evidence type="ECO:0000256" key="1">
    <source>
        <dbReference type="SAM" id="MobiDB-lite"/>
    </source>
</evidence>
<dbReference type="CDD" id="cd00047">
    <property type="entry name" value="PTPc"/>
    <property type="match status" value="1"/>
</dbReference>
<dbReference type="InterPro" id="IPR000387">
    <property type="entry name" value="Tyr_Pase_dom"/>
</dbReference>
<reference evidence="5" key="1">
    <citation type="submission" date="2016-11" db="UniProtKB">
        <authorList>
            <consortium name="WormBaseParasite"/>
        </authorList>
    </citation>
    <scope>IDENTIFICATION</scope>
</reference>
<feature type="domain" description="Tyrosine-protein phosphatase" evidence="2">
    <location>
        <begin position="996"/>
        <end position="1250"/>
    </location>
</feature>
<feature type="region of interest" description="Disordered" evidence="1">
    <location>
        <begin position="767"/>
        <end position="796"/>
    </location>
</feature>
<dbReference type="STRING" id="1561998.A0A1I7UFD8"/>
<dbReference type="PROSITE" id="PS50055">
    <property type="entry name" value="TYR_PHOSPHATASE_PTP"/>
    <property type="match status" value="1"/>
</dbReference>
<keyword evidence="4" id="KW-1185">Reference proteome</keyword>
<evidence type="ECO:0000259" key="3">
    <source>
        <dbReference type="PROSITE" id="PS50056"/>
    </source>
</evidence>
<feature type="compositionally biased region" description="Pro residues" evidence="1">
    <location>
        <begin position="847"/>
        <end position="856"/>
    </location>
</feature>
<sequence length="1342" mass="150877">MKMYSTLWRCFSLRILTESVNLERKRVKGDDDSCSVGGKREHLAVLLSFKTLIVNTFYTFYKLSTKELSTIRSELENVAHLTSSIYVEVGLMNKSVPSDTFIICAIRMGDAKPDDLIVIKADTIKKAFEELGKLKGNTGDPDGEKLVIALDGMRKDAAVYKNLAEKKVLDLYKTSLEDVKGLEEYKDLLTEVHNAVKAFIQSLKTFRSTKLTLKNLYRIGDDMRTVYNNLQVIEESVESFKDVTKQIKKAKKIDAKPKFIIDFLNEEKLRSDVQSATKADIQALIGIIQTLLADTKETAISAPGLQTIKKLAEARDPINRHKYTYAPGLPKDVSDLDQSSVDKKLIIGDLTNSSLVSNSISKALLHLIPLGSKLKKIDSALKPIEDESKRRALLEIINFLLRIASAKSEGIEAAFNELDGCKGKAGSPTSAFDELKKIEEAMDKLHNDLNNLHDFSDMAQFKDLSKMKNDFLIEETDATKKKEMVEKTLGKLKADEFKDIEEKLAILGNQTASFFSFINQPPLDLSNLEKHQETLKKVSGIYTCLEEIKTQGAGELVEIIKEARNITVPQEMTTLTFGIVDQGSVMSQVKIEAGDFDKIKNEEVIALKIAFEALDVELIEVIRGTLEVIRFIEQSDHWKVLIDFKIDDPEWGQFSNALKTYLQSTDSLQKLLEDLVKNLQKGEEIKLEAAIQIIQEAEKAKEVKMDEEAARNLIEKLYKSNPTEYKDAWEAFQKLQQLNLSGFPSGKAEIGFASLHASMKKYAAALSSKSSSGDPDSGATPSATETESTKKEESSGLLGPFLGGGVAFCVISGGVLFWYCRRPKPVPDGKKEDDDSGSQAGDDHPSAVPPPPPPPLANDQNPNPANNQNLPPANDQHPVVAPENPPPRVEPPAQNNADADHHQVASRSSSGVSTANPGEQVEQEVDEPENNENNENVQEEAPPPNNPLRFIESYANIMTNLRHHAESGLTAYGHSAKLCETEKIKHEQQTTPDERENMTERRYAGVVCKAATQTALPPSYANDKYFNCNSITFEGDEILMSQGPQDDTEFMNGRNGGTRLRDTREKHWAAIEFHKIILSIMLCNFIEKDDEGKMRKKCGYYFPMKEKEVMKIGKYEIECIEVLENVLGFKDPKNCKLYRLKYTNTETKETNFTAILHYTGWPDHGVPETPEQCLEIAEYIRAHKGNKLVHCSAGVGRTGTVVGVLIGMKNFEEVPNYGPSSLLQDLRERRYYAIQTGDQLLFCLYCCLKGLTLKHKIENSKELRTLQYMCSNMGKYEEWEKKSEDEKIQLLKEHYRVFDEMEAEREPGRNQKNQPFGYVRTIRFNRIRTFFPSEKKMDLASF</sequence>
<dbReference type="InterPro" id="IPR029021">
    <property type="entry name" value="Prot-tyrosine_phosphatase-like"/>
</dbReference>
<dbReference type="PANTHER" id="PTHR32525">
    <property type="entry name" value="PROTEIN-TYROSINE-PHOSPHATASE"/>
    <property type="match status" value="1"/>
</dbReference>
<name>A0A1I7UFD8_9PELO</name>
<protein>
    <submittedName>
        <fullName evidence="5">WSN domain-containing protein</fullName>
    </submittedName>
</protein>
<feature type="compositionally biased region" description="Polar residues" evidence="1">
    <location>
        <begin position="905"/>
        <end position="917"/>
    </location>
</feature>
<dbReference type="PROSITE" id="PS00383">
    <property type="entry name" value="TYR_PHOSPHATASE_1"/>
    <property type="match status" value="1"/>
</dbReference>
<dbReference type="GO" id="GO:0004725">
    <property type="term" value="F:protein tyrosine phosphatase activity"/>
    <property type="evidence" value="ECO:0007669"/>
    <property type="project" value="InterPro"/>
</dbReference>
<feature type="domain" description="Tyrosine specific protein phosphatases" evidence="3">
    <location>
        <begin position="1174"/>
        <end position="1241"/>
    </location>
</feature>
<dbReference type="WBParaSite" id="Csp11.Scaffold629.g8765.t2">
    <property type="protein sequence ID" value="Csp11.Scaffold629.g8765.t2"/>
    <property type="gene ID" value="Csp11.Scaffold629.g8765"/>
</dbReference>
<dbReference type="SUPFAM" id="SSF52799">
    <property type="entry name" value="(Phosphotyrosine protein) phosphatases II"/>
    <property type="match status" value="1"/>
</dbReference>
<dbReference type="Proteomes" id="UP000095282">
    <property type="component" value="Unplaced"/>
</dbReference>
<dbReference type="eggNOG" id="ENOG502QQEE">
    <property type="taxonomic scope" value="Eukaryota"/>
</dbReference>